<accession>A0A6A3KJK9</accession>
<proteinExistence type="predicted"/>
<name>A0A6A3KJK9_9STRA</name>
<sequence length="121" mass="14037">MARLKSSSFHIQPDQAQVKMDASNARDLEMEQLNKAEPELKQKVKTLKEKENTARIKAVKASEKVDVSYKTYLQNIEKTLNAAEEANKLMSQCLQAERDYDTADQRFKQLALEKMREEQMK</sequence>
<feature type="region of interest" description="Disordered" evidence="2">
    <location>
        <begin position="1"/>
        <end position="20"/>
    </location>
</feature>
<reference evidence="3 4" key="1">
    <citation type="submission" date="2018-09" db="EMBL/GenBank/DDBJ databases">
        <title>Genomic investigation of the strawberry pathogen Phytophthora fragariae indicates pathogenicity is determined by transcriptional variation in three key races.</title>
        <authorList>
            <person name="Adams T.M."/>
            <person name="Armitage A.D."/>
            <person name="Sobczyk M.K."/>
            <person name="Bates H.J."/>
            <person name="Dunwell J.M."/>
            <person name="Nellist C.F."/>
            <person name="Harrison R.J."/>
        </authorList>
    </citation>
    <scope>NUCLEOTIDE SEQUENCE [LARGE SCALE GENOMIC DNA]</scope>
    <source>
        <strain evidence="3 4">SCRP249</strain>
    </source>
</reference>
<gene>
    <name evidence="3" type="ORF">PR001_g17080</name>
</gene>
<comment type="caution">
    <text evidence="3">The sequence shown here is derived from an EMBL/GenBank/DDBJ whole genome shotgun (WGS) entry which is preliminary data.</text>
</comment>
<feature type="compositionally biased region" description="Polar residues" evidence="2">
    <location>
        <begin position="1"/>
        <end position="10"/>
    </location>
</feature>
<evidence type="ECO:0000256" key="1">
    <source>
        <dbReference type="SAM" id="Coils"/>
    </source>
</evidence>
<dbReference type="AlphaFoldDB" id="A0A6A3KJK9"/>
<feature type="coiled-coil region" evidence="1">
    <location>
        <begin position="30"/>
        <end position="106"/>
    </location>
</feature>
<evidence type="ECO:0000256" key="2">
    <source>
        <dbReference type="SAM" id="MobiDB-lite"/>
    </source>
</evidence>
<keyword evidence="1" id="KW-0175">Coiled coil</keyword>
<evidence type="ECO:0000313" key="4">
    <source>
        <dbReference type="Proteomes" id="UP000429607"/>
    </source>
</evidence>
<dbReference type="EMBL" id="QXFV01001395">
    <property type="protein sequence ID" value="KAE9006972.1"/>
    <property type="molecule type" value="Genomic_DNA"/>
</dbReference>
<organism evidence="3 4">
    <name type="scientific">Phytophthora rubi</name>
    <dbReference type="NCBI Taxonomy" id="129364"/>
    <lineage>
        <taxon>Eukaryota</taxon>
        <taxon>Sar</taxon>
        <taxon>Stramenopiles</taxon>
        <taxon>Oomycota</taxon>
        <taxon>Peronosporomycetes</taxon>
        <taxon>Peronosporales</taxon>
        <taxon>Peronosporaceae</taxon>
        <taxon>Phytophthora</taxon>
    </lineage>
</organism>
<evidence type="ECO:0000313" key="3">
    <source>
        <dbReference type="EMBL" id="KAE9006972.1"/>
    </source>
</evidence>
<dbReference type="Proteomes" id="UP000429607">
    <property type="component" value="Unassembled WGS sequence"/>
</dbReference>
<protein>
    <submittedName>
        <fullName evidence="3">Uncharacterized protein</fullName>
    </submittedName>
</protein>